<evidence type="ECO:0000313" key="6">
    <source>
        <dbReference type="Proteomes" id="UP001412239"/>
    </source>
</evidence>
<dbReference type="GO" id="GO:0016491">
    <property type="term" value="F:oxidoreductase activity"/>
    <property type="evidence" value="ECO:0007669"/>
    <property type="project" value="UniProtKB-KW"/>
</dbReference>
<dbReference type="Proteomes" id="UP001412239">
    <property type="component" value="Unassembled WGS sequence"/>
</dbReference>
<dbReference type="PANTHER" id="PTHR43364:SF9">
    <property type="entry name" value="OXIDOREDUCTASE"/>
    <property type="match status" value="1"/>
</dbReference>
<evidence type="ECO:0000256" key="2">
    <source>
        <dbReference type="ARBA" id="ARBA00022857"/>
    </source>
</evidence>
<sequence>MTAPSKKTRSKMMGPGDQKIEYRRVGNSGLKVSVPILGTMGFGNKLWQPWCVDEEASLKVLKAAYDLGINTWDTANTYSNGESERIIGKAIKEFKIPRDKLVIMTKCYCAVGDEPGMQSYMMPELKFRKDYVNRLGLSRKAIFSEVNASLERLGLEYIDLLQIHRCDPETTPEETMEALHDLVKSGKCVVSFPLLPASPKSLMLGNRIRYIGASSMWTWQFCLYQQAAERNNWTKFISMQNQYSLIYREEERDMIPYCRATGVGIIPWAPLARGHLTRLSAAEIDSERSNMEKKYQGEAFFAVGSSEVDKSTISRIKEVADRKGWTMAEVALAWILGKDTAPIVGISKVERVADTAGLKGKSLSENEVEFLEELYIPRKISGHI</sequence>
<dbReference type="Gene3D" id="3.20.20.100">
    <property type="entry name" value="NADP-dependent oxidoreductase domain"/>
    <property type="match status" value="1"/>
</dbReference>
<proteinExistence type="inferred from homology"/>
<evidence type="ECO:0000313" key="5">
    <source>
        <dbReference type="EMBL" id="CUS11757.1"/>
    </source>
</evidence>
<keyword evidence="3" id="KW-0560">Oxidoreductase</keyword>
<organism evidence="5 6">
    <name type="scientific">Tuber aestivum</name>
    <name type="common">summer truffle</name>
    <dbReference type="NCBI Taxonomy" id="59557"/>
    <lineage>
        <taxon>Eukaryota</taxon>
        <taxon>Fungi</taxon>
        <taxon>Dikarya</taxon>
        <taxon>Ascomycota</taxon>
        <taxon>Pezizomycotina</taxon>
        <taxon>Pezizomycetes</taxon>
        <taxon>Pezizales</taxon>
        <taxon>Tuberaceae</taxon>
        <taxon>Tuber</taxon>
    </lineage>
</organism>
<keyword evidence="6" id="KW-1185">Reference proteome</keyword>
<feature type="domain" description="NADP-dependent oxidoreductase" evidence="4">
    <location>
        <begin position="36"/>
        <end position="188"/>
    </location>
</feature>
<dbReference type="Pfam" id="PF00248">
    <property type="entry name" value="Aldo_ket_red"/>
    <property type="match status" value="2"/>
</dbReference>
<dbReference type="InterPro" id="IPR050523">
    <property type="entry name" value="AKR_Detox_Biosynth"/>
</dbReference>
<accession>A0A292PZC8</accession>
<keyword evidence="2" id="KW-0521">NADP</keyword>
<dbReference type="CDD" id="cd19079">
    <property type="entry name" value="AKR_EcYajO-like"/>
    <property type="match status" value="1"/>
</dbReference>
<dbReference type="InterPro" id="IPR036812">
    <property type="entry name" value="NAD(P)_OxRdtase_dom_sf"/>
</dbReference>
<dbReference type="PANTHER" id="PTHR43364">
    <property type="entry name" value="NADH-SPECIFIC METHYLGLYOXAL REDUCTASE-RELATED"/>
    <property type="match status" value="1"/>
</dbReference>
<evidence type="ECO:0000259" key="4">
    <source>
        <dbReference type="Pfam" id="PF00248"/>
    </source>
</evidence>
<reference evidence="5" key="1">
    <citation type="submission" date="2015-10" db="EMBL/GenBank/DDBJ databases">
        <authorList>
            <person name="Regsiter A."/>
            <person name="william w."/>
        </authorList>
    </citation>
    <scope>NUCLEOTIDE SEQUENCE</scope>
    <source>
        <strain evidence="5">Montdore</strain>
    </source>
</reference>
<dbReference type="EMBL" id="LN891013">
    <property type="protein sequence ID" value="CUS11757.1"/>
    <property type="molecule type" value="Genomic_DNA"/>
</dbReference>
<dbReference type="AlphaFoldDB" id="A0A292PZC8"/>
<evidence type="ECO:0000256" key="3">
    <source>
        <dbReference type="ARBA" id="ARBA00023002"/>
    </source>
</evidence>
<dbReference type="InterPro" id="IPR023210">
    <property type="entry name" value="NADP_OxRdtase_dom"/>
</dbReference>
<name>A0A292PZC8_9PEZI</name>
<protein>
    <recommendedName>
        <fullName evidence="4">NADP-dependent oxidoreductase domain-containing protein</fullName>
    </recommendedName>
</protein>
<gene>
    <name evidence="5" type="ORF">GSTUAT00004212001</name>
</gene>
<feature type="domain" description="NADP-dependent oxidoreductase" evidence="4">
    <location>
        <begin position="208"/>
        <end position="375"/>
    </location>
</feature>
<evidence type="ECO:0000256" key="1">
    <source>
        <dbReference type="ARBA" id="ARBA00007905"/>
    </source>
</evidence>
<dbReference type="SUPFAM" id="SSF51430">
    <property type="entry name" value="NAD(P)-linked oxidoreductase"/>
    <property type="match status" value="1"/>
</dbReference>
<comment type="similarity">
    <text evidence="1">Belongs to the aldo/keto reductase family.</text>
</comment>